<comment type="caution">
    <text evidence="6">The sequence shown here is derived from an EMBL/GenBank/DDBJ whole genome shotgun (WGS) entry which is preliminary data.</text>
</comment>
<evidence type="ECO:0000256" key="1">
    <source>
        <dbReference type="ARBA" id="ARBA00004196"/>
    </source>
</evidence>
<comment type="subcellular location">
    <subcellularLocation>
        <location evidence="1">Cell envelope</location>
    </subcellularLocation>
</comment>
<protein>
    <submittedName>
        <fullName evidence="6">TlpA disulfide reductase family protein</fullName>
    </submittedName>
</protein>
<dbReference type="InterPro" id="IPR050553">
    <property type="entry name" value="Thioredoxin_ResA/DsbE_sf"/>
</dbReference>
<dbReference type="PROSITE" id="PS51352">
    <property type="entry name" value="THIOREDOXIN_2"/>
    <property type="match status" value="1"/>
</dbReference>
<dbReference type="PANTHER" id="PTHR42852:SF6">
    <property type="entry name" value="THIOL:DISULFIDE INTERCHANGE PROTEIN DSBE"/>
    <property type="match status" value="1"/>
</dbReference>
<evidence type="ECO:0000256" key="2">
    <source>
        <dbReference type="ARBA" id="ARBA00022748"/>
    </source>
</evidence>
<dbReference type="Gene3D" id="3.40.30.10">
    <property type="entry name" value="Glutaredoxin"/>
    <property type="match status" value="1"/>
</dbReference>
<dbReference type="InterPro" id="IPR013740">
    <property type="entry name" value="Redoxin"/>
</dbReference>
<evidence type="ECO:0000313" key="7">
    <source>
        <dbReference type="Proteomes" id="UP001363035"/>
    </source>
</evidence>
<accession>A0ABU8I505</accession>
<evidence type="ECO:0000256" key="3">
    <source>
        <dbReference type="ARBA" id="ARBA00023157"/>
    </source>
</evidence>
<dbReference type="SUPFAM" id="SSF52833">
    <property type="entry name" value="Thioredoxin-like"/>
    <property type="match status" value="1"/>
</dbReference>
<gene>
    <name evidence="6" type="ORF">VJ786_06255</name>
</gene>
<dbReference type="InterPro" id="IPR013766">
    <property type="entry name" value="Thioredoxin_domain"/>
</dbReference>
<feature type="domain" description="Thioredoxin" evidence="5">
    <location>
        <begin position="294"/>
        <end position="445"/>
    </location>
</feature>
<dbReference type="Pfam" id="PF08534">
    <property type="entry name" value="Redoxin"/>
    <property type="match status" value="1"/>
</dbReference>
<evidence type="ECO:0000259" key="5">
    <source>
        <dbReference type="PROSITE" id="PS51352"/>
    </source>
</evidence>
<evidence type="ECO:0000256" key="4">
    <source>
        <dbReference type="ARBA" id="ARBA00023284"/>
    </source>
</evidence>
<dbReference type="EMBL" id="JAYLLN010000010">
    <property type="protein sequence ID" value="MEI5984500.1"/>
    <property type="molecule type" value="Genomic_DNA"/>
</dbReference>
<dbReference type="Proteomes" id="UP001363035">
    <property type="component" value="Unassembled WGS sequence"/>
</dbReference>
<dbReference type="CDD" id="cd02966">
    <property type="entry name" value="TlpA_like_family"/>
    <property type="match status" value="1"/>
</dbReference>
<keyword evidence="7" id="KW-1185">Reference proteome</keyword>
<keyword evidence="4" id="KW-0676">Redox-active center</keyword>
<evidence type="ECO:0000313" key="6">
    <source>
        <dbReference type="EMBL" id="MEI5984500.1"/>
    </source>
</evidence>
<dbReference type="PROSITE" id="PS51257">
    <property type="entry name" value="PROKAR_LIPOPROTEIN"/>
    <property type="match status" value="1"/>
</dbReference>
<reference evidence="6 7" key="1">
    <citation type="submission" date="2024-01" db="EMBL/GenBank/DDBJ databases">
        <title>Sphingobacterium tenebrionis sp. nov., a novel endophyte isolated from tenebrio molitor intestines.</title>
        <authorList>
            <person name="Zhang C."/>
        </authorList>
    </citation>
    <scope>NUCLEOTIDE SEQUENCE [LARGE SCALE GENOMIC DNA]</scope>
    <source>
        <strain evidence="6 7">PU5-4</strain>
    </source>
</reference>
<organism evidence="6 7">
    <name type="scientific">Sphingobacterium tenebrionis</name>
    <dbReference type="NCBI Taxonomy" id="3111775"/>
    <lineage>
        <taxon>Bacteria</taxon>
        <taxon>Pseudomonadati</taxon>
        <taxon>Bacteroidota</taxon>
        <taxon>Sphingobacteriia</taxon>
        <taxon>Sphingobacteriales</taxon>
        <taxon>Sphingobacteriaceae</taxon>
        <taxon>Sphingobacterium</taxon>
    </lineage>
</organism>
<dbReference type="PANTHER" id="PTHR42852">
    <property type="entry name" value="THIOL:DISULFIDE INTERCHANGE PROTEIN DSBE"/>
    <property type="match status" value="1"/>
</dbReference>
<dbReference type="InterPro" id="IPR036249">
    <property type="entry name" value="Thioredoxin-like_sf"/>
</dbReference>
<name>A0ABU8I505_9SPHI</name>
<dbReference type="RefSeq" id="WP_134776627.1">
    <property type="nucleotide sequence ID" value="NZ_JAYLLN010000010.1"/>
</dbReference>
<keyword evidence="3" id="KW-1015">Disulfide bond</keyword>
<keyword evidence="2" id="KW-0201">Cytochrome c-type biogenesis</keyword>
<proteinExistence type="predicted"/>
<sequence length="445" mass="51210">MIKLAKELSFLICILFFIACGNPGNKSNKDSDNKLSIQNEKKVDSIYIKFEPNVNHILDILSIKSNQINVKPDSNFSAYYFDQYSSLVYFPTPTELIYPIKPGDSLIISSKNKYPYIKVLNNNTFSERELNFVAELSFKGINIFEYFLNRKGSAKEVYESTLNYTDNLLQKGEIKKSYANWLKKEAYYSFLKLTQTKGIDTDPVDLKEKINIDSNLSIHYYQSLLWKHMANLLGKDYTMERIIVVADSNFTGSSKDYVLYNFSREYLSSINSDQAKTSLTKLKDKFKDKEYLTLLETKYSATFDADMNIVDQLLMPDGTTISFDQMLSKYKGKKVYLDVWASWCSPCRAEFPNSRMLKKSSVASNVVFVYISTDKVQNDWLKANKEEELGVSDSYLLTNPSKSNFMKKYEINAIPRYFIFAENGSIISPNAPRPGSEEIKNLLKL</sequence>